<keyword evidence="3" id="KW-0677">Repeat</keyword>
<dbReference type="RefSeq" id="WP_018746794.1">
    <property type="nucleotide sequence ID" value="NZ_BSOZ01000034.1"/>
</dbReference>
<evidence type="ECO:0000256" key="1">
    <source>
        <dbReference type="ARBA" id="ARBA00004496"/>
    </source>
</evidence>
<dbReference type="InterPro" id="IPR019734">
    <property type="entry name" value="TPR_rpt"/>
</dbReference>
<organism evidence="7 8">
    <name type="scientific">Chitiniphilus shinanonensis</name>
    <dbReference type="NCBI Taxonomy" id="553088"/>
    <lineage>
        <taxon>Bacteria</taxon>
        <taxon>Pseudomonadati</taxon>
        <taxon>Pseudomonadota</taxon>
        <taxon>Betaproteobacteria</taxon>
        <taxon>Neisseriales</taxon>
        <taxon>Chitinibacteraceae</taxon>
        <taxon>Chitiniphilus</taxon>
    </lineage>
</organism>
<dbReference type="Proteomes" id="UP001156836">
    <property type="component" value="Unassembled WGS sequence"/>
</dbReference>
<dbReference type="InterPro" id="IPR051476">
    <property type="entry name" value="Bac_ResReg_Asp_Phosphatase"/>
</dbReference>
<evidence type="ECO:0000256" key="6">
    <source>
        <dbReference type="PROSITE-ProRule" id="PRU00339"/>
    </source>
</evidence>
<dbReference type="InterPro" id="IPR011990">
    <property type="entry name" value="TPR-like_helical_dom_sf"/>
</dbReference>
<reference evidence="8" key="1">
    <citation type="journal article" date="2019" name="Int. J. Syst. Evol. Microbiol.">
        <title>The Global Catalogue of Microorganisms (GCM) 10K type strain sequencing project: providing services to taxonomists for standard genome sequencing and annotation.</title>
        <authorList>
            <consortium name="The Broad Institute Genomics Platform"/>
            <consortium name="The Broad Institute Genome Sequencing Center for Infectious Disease"/>
            <person name="Wu L."/>
            <person name="Ma J."/>
        </authorList>
    </citation>
    <scope>NUCLEOTIDE SEQUENCE [LARGE SCALE GENOMIC DNA]</scope>
    <source>
        <strain evidence="8">NBRC 104970</strain>
    </source>
</reference>
<dbReference type="SMART" id="SM00028">
    <property type="entry name" value="TPR"/>
    <property type="match status" value="5"/>
</dbReference>
<comment type="caution">
    <text evidence="7">The sequence shown here is derived from an EMBL/GenBank/DDBJ whole genome shotgun (WGS) entry which is preliminary data.</text>
</comment>
<comment type="subcellular location">
    <subcellularLocation>
        <location evidence="1">Cytoplasm</location>
    </subcellularLocation>
</comment>
<dbReference type="SUPFAM" id="SSF48452">
    <property type="entry name" value="TPR-like"/>
    <property type="match status" value="2"/>
</dbReference>
<accession>A0ABQ6BX59</accession>
<keyword evidence="4 6" id="KW-0802">TPR repeat</keyword>
<dbReference type="PROSITE" id="PS50005">
    <property type="entry name" value="TPR"/>
    <property type="match status" value="1"/>
</dbReference>
<dbReference type="PANTHER" id="PTHR46630:SF1">
    <property type="entry name" value="TETRATRICOPEPTIDE REPEAT PROTEIN 29"/>
    <property type="match status" value="1"/>
</dbReference>
<evidence type="ECO:0000256" key="5">
    <source>
        <dbReference type="ARBA" id="ARBA00038253"/>
    </source>
</evidence>
<evidence type="ECO:0000313" key="7">
    <source>
        <dbReference type="EMBL" id="GLS05081.1"/>
    </source>
</evidence>
<name>A0ABQ6BX59_9NEIS</name>
<evidence type="ECO:0008006" key="9">
    <source>
        <dbReference type="Google" id="ProtNLM"/>
    </source>
</evidence>
<protein>
    <recommendedName>
        <fullName evidence="9">Tetratricopeptide repeat protein</fullName>
    </recommendedName>
</protein>
<keyword evidence="2" id="KW-0963">Cytoplasm</keyword>
<evidence type="ECO:0000256" key="2">
    <source>
        <dbReference type="ARBA" id="ARBA00022490"/>
    </source>
</evidence>
<proteinExistence type="inferred from homology"/>
<evidence type="ECO:0000256" key="3">
    <source>
        <dbReference type="ARBA" id="ARBA00022737"/>
    </source>
</evidence>
<evidence type="ECO:0000313" key="8">
    <source>
        <dbReference type="Proteomes" id="UP001156836"/>
    </source>
</evidence>
<keyword evidence="8" id="KW-1185">Reference proteome</keyword>
<gene>
    <name evidence="7" type="ORF">GCM10007860_22310</name>
</gene>
<dbReference type="PANTHER" id="PTHR46630">
    <property type="entry name" value="TETRATRICOPEPTIDE REPEAT PROTEIN 29"/>
    <property type="match status" value="1"/>
</dbReference>
<dbReference type="EMBL" id="BSOZ01000034">
    <property type="protein sequence ID" value="GLS05081.1"/>
    <property type="molecule type" value="Genomic_DNA"/>
</dbReference>
<dbReference type="Gene3D" id="1.25.40.10">
    <property type="entry name" value="Tetratricopeptide repeat domain"/>
    <property type="match status" value="2"/>
</dbReference>
<feature type="repeat" description="TPR" evidence="6">
    <location>
        <begin position="88"/>
        <end position="121"/>
    </location>
</feature>
<dbReference type="Pfam" id="PF13424">
    <property type="entry name" value="TPR_12"/>
    <property type="match status" value="2"/>
</dbReference>
<comment type="similarity">
    <text evidence="5">Belongs to the Rap family.</text>
</comment>
<evidence type="ECO:0000256" key="4">
    <source>
        <dbReference type="ARBA" id="ARBA00022803"/>
    </source>
</evidence>
<sequence length="336" mass="37807">MQPAVIADIAHLINESVRLTYAEPHASLKLAEQASRLAPSCPDPLLAATAWQRYGNMLFAFGQIPEGQMAHLKALTIAETEDLRALRGELLQELAGAYYTQGNFDEAIDYWADCLEADADFSTETRIYAYIGLGQVYFAHEQFMAALSQHLNAQALTRDHMTLELRARVLINLAADQIALHRWADAGETLDRAWPLALEDGHKEYQGEILVYRAEVALGLGDTATAWHFVAQAEQLRRVWHWGETSELMLKSRILLAEGRVDAALQAIHHALDRSNETGTGHKTFKAHHLLAQIYRELGDQPAAEHHHRLYQEAYKRIVSTSSYNKLQALEQRLAH</sequence>